<protein>
    <submittedName>
        <fullName evidence="1 2">Terminase</fullName>
    </submittedName>
</protein>
<dbReference type="Proteomes" id="UP000303027">
    <property type="component" value="Unassembled WGS sequence"/>
</dbReference>
<dbReference type="RefSeq" id="WP_040091145.1">
    <property type="nucleotide sequence ID" value="NZ_AP027829.1"/>
</dbReference>
<evidence type="ECO:0000313" key="3">
    <source>
        <dbReference type="Proteomes" id="UP000037564"/>
    </source>
</evidence>
<sequence>MDGELKNMKLNINQLAALSGLHRQTVTARMADVPLAPGSNEKKKLYLLTDLITALLAKTPSTEDEEMNPHDRKAWYQSERERLKFQHETVQLVPVSDVRRSFSVVVKAIVQVLETWPDRLERDRGWTASQLNEVQIVVDEIRDTLEKAVIDCCDEADM</sequence>
<reference evidence="2 3" key="1">
    <citation type="submission" date="2015-07" db="EMBL/GenBank/DDBJ databases">
        <title>Genome sequences of 64 non-O157:H7 Shiga toxin-producing Escherichia coli strains.</title>
        <authorList>
            <person name="Gonzalez-Escalona N."/>
            <person name="Toro M."/>
            <person name="Timme R."/>
            <person name="Payne J."/>
        </authorList>
    </citation>
    <scope>NUCLEOTIDE SEQUENCE [LARGE SCALE GENOMIC DNA]</scope>
    <source>
        <strain evidence="2 3">CFSAN026843</strain>
    </source>
</reference>
<dbReference type="PATRIC" id="fig|562.11292.peg.1435"/>
<proteinExistence type="predicted"/>
<dbReference type="EMBL" id="LGZN01000086">
    <property type="protein sequence ID" value="KNF62827.1"/>
    <property type="molecule type" value="Genomic_DNA"/>
</dbReference>
<organism evidence="2 3">
    <name type="scientific">Escherichia coli</name>
    <dbReference type="NCBI Taxonomy" id="562"/>
    <lineage>
        <taxon>Bacteria</taxon>
        <taxon>Pseudomonadati</taxon>
        <taxon>Pseudomonadota</taxon>
        <taxon>Gammaproteobacteria</taxon>
        <taxon>Enterobacterales</taxon>
        <taxon>Enterobacteriaceae</taxon>
        <taxon>Escherichia</taxon>
    </lineage>
</organism>
<dbReference type="Pfam" id="PF07278">
    <property type="entry name" value="DUF1441"/>
    <property type="match status" value="1"/>
</dbReference>
<name>A0A0B1JS26_ECOLX</name>
<evidence type="ECO:0000313" key="2">
    <source>
        <dbReference type="EMBL" id="KNF62827.1"/>
    </source>
</evidence>
<dbReference type="AlphaFoldDB" id="A0A0B1JS26"/>
<gene>
    <name evidence="1" type="ORF">BvCmsKKP061_03753</name>
    <name evidence="2" type="ORF">WR15_25445</name>
</gene>
<dbReference type="EMBL" id="BFXY01000124">
    <property type="protein sequence ID" value="GDH53906.1"/>
    <property type="molecule type" value="Genomic_DNA"/>
</dbReference>
<accession>A0A0B1JS26</accession>
<dbReference type="InterPro" id="IPR009901">
    <property type="entry name" value="Phage_VT1-Sakai_H0025"/>
</dbReference>
<dbReference type="Proteomes" id="UP000037564">
    <property type="component" value="Unassembled WGS sequence"/>
</dbReference>
<comment type="caution">
    <text evidence="2">The sequence shown here is derived from an EMBL/GenBank/DDBJ whole genome shotgun (WGS) entry which is preliminary data.</text>
</comment>
<evidence type="ECO:0000313" key="1">
    <source>
        <dbReference type="EMBL" id="GDH53906.1"/>
    </source>
</evidence>
<evidence type="ECO:0000313" key="4">
    <source>
        <dbReference type="Proteomes" id="UP000303027"/>
    </source>
</evidence>
<reference evidence="1 4" key="2">
    <citation type="submission" date="2018-04" db="EMBL/GenBank/DDBJ databases">
        <title>Large scale genomics of bovine and human commensal E. coli to reveal the emerging process of EHEC.</title>
        <authorList>
            <person name="Arimizu Y."/>
            <person name="Ogura Y."/>
        </authorList>
    </citation>
    <scope>NUCLEOTIDE SEQUENCE [LARGE SCALE GENOMIC DNA]</scope>
    <source>
        <strain evidence="1 4">KK-P061</strain>
    </source>
</reference>